<dbReference type="Pfam" id="PF15927">
    <property type="entry name" value="Casc1_N"/>
    <property type="match status" value="1"/>
</dbReference>
<dbReference type="GO" id="GO:0005930">
    <property type="term" value="C:axoneme"/>
    <property type="evidence" value="ECO:0007669"/>
    <property type="project" value="TreeGrafter"/>
</dbReference>
<name>A0A7S1KKX9_9EUKA</name>
<dbReference type="PANTHER" id="PTHR20929:SF11">
    <property type="entry name" value="DYNEIN AXONEMAL INTERMEDIATE CHAIN 7"/>
    <property type="match status" value="1"/>
</dbReference>
<comment type="similarity">
    <text evidence="1">Belongs to the DNAI7 family.</text>
</comment>
<organism evidence="4">
    <name type="scientific">Percolomonas cosmopolitus</name>
    <dbReference type="NCBI Taxonomy" id="63605"/>
    <lineage>
        <taxon>Eukaryota</taxon>
        <taxon>Discoba</taxon>
        <taxon>Heterolobosea</taxon>
        <taxon>Tetramitia</taxon>
        <taxon>Eutetramitia</taxon>
        <taxon>Percolomonadidae</taxon>
        <taxon>Percolomonas</taxon>
    </lineage>
</organism>
<dbReference type="GO" id="GO:0008017">
    <property type="term" value="F:microtubule binding"/>
    <property type="evidence" value="ECO:0007669"/>
    <property type="project" value="TreeGrafter"/>
</dbReference>
<proteinExistence type="inferred from homology"/>
<gene>
    <name evidence="4" type="ORF">PCOS0759_LOCUS167</name>
</gene>
<evidence type="ECO:0000256" key="1">
    <source>
        <dbReference type="ARBA" id="ARBA00024332"/>
    </source>
</evidence>
<dbReference type="InterPro" id="IPR031826">
    <property type="entry name" value="IC97/Casc1_N"/>
</dbReference>
<feature type="coiled-coil region" evidence="2">
    <location>
        <begin position="3"/>
        <end position="52"/>
    </location>
</feature>
<feature type="domain" description="IC97/Casc1 N-terminal" evidence="3">
    <location>
        <begin position="14"/>
        <end position="234"/>
    </location>
</feature>
<evidence type="ECO:0000313" key="4">
    <source>
        <dbReference type="EMBL" id="CAD9076936.1"/>
    </source>
</evidence>
<evidence type="ECO:0000256" key="2">
    <source>
        <dbReference type="SAM" id="Coils"/>
    </source>
</evidence>
<accession>A0A7S1KKX9</accession>
<dbReference type="PANTHER" id="PTHR20929">
    <property type="entry name" value="LUNG ADENOMA SUSCEPTIBILITY 1-RELATED"/>
    <property type="match status" value="1"/>
</dbReference>
<keyword evidence="2" id="KW-0175">Coiled coil</keyword>
<sequence length="662" mass="76946">MPKKLSKKKLAELKRREEEERLRLEEEEKNRIELERERIALAEQDRVTLLKEARLAALERQRIKEEDDKFTPEWQPKLSLAYESRFLELAERKDWHEFLQCSELPDPENESEINSYLTLWRDQQSSTSAQDADDDIPQRNIEQDFKDCNVAIELYHQIEAAMFRAMDRDEERRVHIHKENLGKIAQSTLDTLDDMTAYIMQFSDLYIDQNTDQYANKTSTIDYGLWVNIAKNARKKYVQFDDIDAVCELALKGMALQKIAIRILHMKNCDPLTITAQQRPLMIPIGGIVYMDILHIPPPPSGHKGWTIRKLTSLSKRVKRKPYEQTDAQGNVVDPPSTRVSFVVPSQVLIRKEVPSVAWWDLDKKTWSQEGIDSEKTKYDPESRKITFYTTHLTTALAVVNERVFDVPYRSWFIRPLPRYGRNAAVYTIKPCAHPTEVAYIEDIVIFIFNDQCKMLSPLRPELEHITSKWLEPRVLLQRLAESGINLVVGDEDAQFTDRLPKHSDVEQKAYREMSWLGNVCSFASSKWNQDLQVGQDKVVFRVSQKLFEPSNAIIEDLPPAGGVTFKGLSEEGYFQEPQHLENWENVAYWNFKASFISCKDSSESSLSLETLPNHDTHLNLALCLDERRKDAEVLRRIEEEDLLVCETIRILLSATRPLSWC</sequence>
<reference evidence="4" key="1">
    <citation type="submission" date="2021-01" db="EMBL/GenBank/DDBJ databases">
        <authorList>
            <person name="Corre E."/>
            <person name="Pelletier E."/>
            <person name="Niang G."/>
            <person name="Scheremetjew M."/>
            <person name="Finn R."/>
            <person name="Kale V."/>
            <person name="Holt S."/>
            <person name="Cochrane G."/>
            <person name="Meng A."/>
            <person name="Brown T."/>
            <person name="Cohen L."/>
        </authorList>
    </citation>
    <scope>NUCLEOTIDE SEQUENCE</scope>
    <source>
        <strain evidence="4">WS</strain>
    </source>
</reference>
<protein>
    <recommendedName>
        <fullName evidence="3">IC97/Casc1 N-terminal domain-containing protein</fullName>
    </recommendedName>
</protein>
<dbReference type="AlphaFoldDB" id="A0A7S1KKX9"/>
<evidence type="ECO:0000259" key="3">
    <source>
        <dbReference type="Pfam" id="PF15927"/>
    </source>
</evidence>
<dbReference type="InterPro" id="IPR023247">
    <property type="entry name" value="IC97/Dnai7-like"/>
</dbReference>
<dbReference type="GO" id="GO:0048487">
    <property type="term" value="F:beta-tubulin binding"/>
    <property type="evidence" value="ECO:0007669"/>
    <property type="project" value="TreeGrafter"/>
</dbReference>
<dbReference type="EMBL" id="HBGD01000209">
    <property type="protein sequence ID" value="CAD9076936.1"/>
    <property type="molecule type" value="Transcribed_RNA"/>
</dbReference>